<dbReference type="InterPro" id="IPR051334">
    <property type="entry name" value="SRPK"/>
</dbReference>
<comment type="catalytic activity">
    <reaction evidence="7">
        <text>L-threonyl-[protein] + ATP = O-phospho-L-threonyl-[protein] + ADP + H(+)</text>
        <dbReference type="Rhea" id="RHEA:46608"/>
        <dbReference type="Rhea" id="RHEA-COMP:11060"/>
        <dbReference type="Rhea" id="RHEA-COMP:11605"/>
        <dbReference type="ChEBI" id="CHEBI:15378"/>
        <dbReference type="ChEBI" id="CHEBI:30013"/>
        <dbReference type="ChEBI" id="CHEBI:30616"/>
        <dbReference type="ChEBI" id="CHEBI:61977"/>
        <dbReference type="ChEBI" id="CHEBI:456216"/>
        <dbReference type="EC" id="2.7.11.1"/>
    </reaction>
</comment>
<evidence type="ECO:0000259" key="9">
    <source>
        <dbReference type="PROSITE" id="PS50011"/>
    </source>
</evidence>
<dbReference type="GO" id="GO:0000245">
    <property type="term" value="P:spliceosomal complex assembly"/>
    <property type="evidence" value="ECO:0007669"/>
    <property type="project" value="TreeGrafter"/>
</dbReference>
<dbReference type="InterPro" id="IPR000719">
    <property type="entry name" value="Prot_kinase_dom"/>
</dbReference>
<evidence type="ECO:0000256" key="6">
    <source>
        <dbReference type="ARBA" id="ARBA00022840"/>
    </source>
</evidence>
<dbReference type="PANTHER" id="PTHR47634:SF9">
    <property type="entry name" value="PROTEIN KINASE DOMAIN-CONTAINING PROTEIN-RELATED"/>
    <property type="match status" value="1"/>
</dbReference>
<feature type="domain" description="Protein kinase" evidence="9">
    <location>
        <begin position="64"/>
        <end position="391"/>
    </location>
</feature>
<evidence type="ECO:0000256" key="1">
    <source>
        <dbReference type="ARBA" id="ARBA00012513"/>
    </source>
</evidence>
<comment type="caution">
    <text evidence="10">The sequence shown here is derived from an EMBL/GenBank/DDBJ whole genome shotgun (WGS) entry which is preliminary data.</text>
</comment>
<evidence type="ECO:0000256" key="3">
    <source>
        <dbReference type="ARBA" id="ARBA00022679"/>
    </source>
</evidence>
<keyword evidence="4" id="KW-0547">Nucleotide-binding</keyword>
<keyword evidence="2" id="KW-0723">Serine/threonine-protein kinase</keyword>
<dbReference type="GO" id="GO:0004674">
    <property type="term" value="F:protein serine/threonine kinase activity"/>
    <property type="evidence" value="ECO:0007669"/>
    <property type="project" value="UniProtKB-KW"/>
</dbReference>
<accession>A0A9P6BZG5</accession>
<dbReference type="Proteomes" id="UP000807342">
    <property type="component" value="Unassembled WGS sequence"/>
</dbReference>
<dbReference type="EMBL" id="MU151305">
    <property type="protein sequence ID" value="KAF9445372.1"/>
    <property type="molecule type" value="Genomic_DNA"/>
</dbReference>
<reference evidence="10" key="1">
    <citation type="submission" date="2020-11" db="EMBL/GenBank/DDBJ databases">
        <authorList>
            <consortium name="DOE Joint Genome Institute"/>
            <person name="Ahrendt S."/>
            <person name="Riley R."/>
            <person name="Andreopoulos W."/>
            <person name="Labutti K."/>
            <person name="Pangilinan J."/>
            <person name="Ruiz-Duenas F.J."/>
            <person name="Barrasa J.M."/>
            <person name="Sanchez-Garcia M."/>
            <person name="Camarero S."/>
            <person name="Miyauchi S."/>
            <person name="Serrano A."/>
            <person name="Linde D."/>
            <person name="Babiker R."/>
            <person name="Drula E."/>
            <person name="Ayuso-Fernandez I."/>
            <person name="Pacheco R."/>
            <person name="Padilla G."/>
            <person name="Ferreira P."/>
            <person name="Barriuso J."/>
            <person name="Kellner H."/>
            <person name="Castanera R."/>
            <person name="Alfaro M."/>
            <person name="Ramirez L."/>
            <person name="Pisabarro A.G."/>
            <person name="Kuo A."/>
            <person name="Tritt A."/>
            <person name="Lipzen A."/>
            <person name="He G."/>
            <person name="Yan M."/>
            <person name="Ng V."/>
            <person name="Cullen D."/>
            <person name="Martin F."/>
            <person name="Rosso M.-N."/>
            <person name="Henrissat B."/>
            <person name="Hibbett D."/>
            <person name="Martinez A.T."/>
            <person name="Grigoriev I.V."/>
        </authorList>
    </citation>
    <scope>NUCLEOTIDE SEQUENCE</scope>
    <source>
        <strain evidence="10">MF-IS2</strain>
    </source>
</reference>
<evidence type="ECO:0000313" key="10">
    <source>
        <dbReference type="EMBL" id="KAF9445372.1"/>
    </source>
</evidence>
<keyword evidence="5 10" id="KW-0418">Kinase</keyword>
<dbReference type="SUPFAM" id="SSF56112">
    <property type="entry name" value="Protein kinase-like (PK-like)"/>
    <property type="match status" value="1"/>
</dbReference>
<dbReference type="GO" id="GO:0050684">
    <property type="term" value="P:regulation of mRNA processing"/>
    <property type="evidence" value="ECO:0007669"/>
    <property type="project" value="TreeGrafter"/>
</dbReference>
<dbReference type="SMART" id="SM00220">
    <property type="entry name" value="S_TKc"/>
    <property type="match status" value="1"/>
</dbReference>
<gene>
    <name evidence="10" type="ORF">P691DRAFT_777615</name>
</gene>
<comment type="catalytic activity">
    <reaction evidence="8">
        <text>L-seryl-[protein] + ATP = O-phospho-L-seryl-[protein] + ADP + H(+)</text>
        <dbReference type="Rhea" id="RHEA:17989"/>
        <dbReference type="Rhea" id="RHEA-COMP:9863"/>
        <dbReference type="Rhea" id="RHEA-COMP:11604"/>
        <dbReference type="ChEBI" id="CHEBI:15378"/>
        <dbReference type="ChEBI" id="CHEBI:29999"/>
        <dbReference type="ChEBI" id="CHEBI:30616"/>
        <dbReference type="ChEBI" id="CHEBI:83421"/>
        <dbReference type="ChEBI" id="CHEBI:456216"/>
        <dbReference type="EC" id="2.7.11.1"/>
    </reaction>
</comment>
<dbReference type="AlphaFoldDB" id="A0A9P6BZG5"/>
<evidence type="ECO:0000256" key="7">
    <source>
        <dbReference type="ARBA" id="ARBA00047899"/>
    </source>
</evidence>
<sequence>MLSRRSSHTRWFPHALRSVIRRVFRRHPPAQLSVSITREDKPLREYGTGGYYLVNAGDILHDRYEALFLMGYGRFAVLWLAKDLQNNEPVAIKIMIAALDDPTQRGDWDESEMMKILRDRNPSSPGYQHVCHLRDDFVVEGPNGRHNCLVLDPLGVTALEIGRAFAGPIPLVILKRMIRHILYALDYLHQDCDIIHTDIKGDNILLAGAPVAIGQGPVELQESELMSSTFKLLDFGAANKMSNRFAQQIQPTALRSPEVIIGAEWDTKVDIWNFGCIIYEFLTGKPLFAPSWDNKGSGLSPTETHLAQIVGLLGSFPSSLLAQGTRTEQYFDPQGSLLKQDLRYNTTIARLLKDRYSRRKSSRMADFLLKMLVIDPAQRWSAAQLLEHPWLRE</sequence>
<dbReference type="GO" id="GO:0005524">
    <property type="term" value="F:ATP binding"/>
    <property type="evidence" value="ECO:0007669"/>
    <property type="project" value="UniProtKB-KW"/>
</dbReference>
<dbReference type="OrthoDB" id="5979581at2759"/>
<dbReference type="InterPro" id="IPR011009">
    <property type="entry name" value="Kinase-like_dom_sf"/>
</dbReference>
<evidence type="ECO:0000256" key="5">
    <source>
        <dbReference type="ARBA" id="ARBA00022777"/>
    </source>
</evidence>
<evidence type="ECO:0000256" key="2">
    <source>
        <dbReference type="ARBA" id="ARBA00022527"/>
    </source>
</evidence>
<dbReference type="PROSITE" id="PS00108">
    <property type="entry name" value="PROTEIN_KINASE_ST"/>
    <property type="match status" value="1"/>
</dbReference>
<evidence type="ECO:0000256" key="8">
    <source>
        <dbReference type="ARBA" id="ARBA00048679"/>
    </source>
</evidence>
<dbReference type="PROSITE" id="PS50011">
    <property type="entry name" value="PROTEIN_KINASE_DOM"/>
    <property type="match status" value="1"/>
</dbReference>
<keyword evidence="3" id="KW-0808">Transferase</keyword>
<keyword evidence="6" id="KW-0067">ATP-binding</keyword>
<evidence type="ECO:0000313" key="11">
    <source>
        <dbReference type="Proteomes" id="UP000807342"/>
    </source>
</evidence>
<dbReference type="InterPro" id="IPR008271">
    <property type="entry name" value="Ser/Thr_kinase_AS"/>
</dbReference>
<dbReference type="Pfam" id="PF00069">
    <property type="entry name" value="Pkinase"/>
    <property type="match status" value="1"/>
</dbReference>
<name>A0A9P6BZG5_9AGAR</name>
<dbReference type="Gene3D" id="1.10.510.10">
    <property type="entry name" value="Transferase(Phosphotransferase) domain 1"/>
    <property type="match status" value="1"/>
</dbReference>
<protein>
    <recommendedName>
        <fullName evidence="1">non-specific serine/threonine protein kinase</fullName>
        <ecNumber evidence="1">2.7.11.1</ecNumber>
    </recommendedName>
</protein>
<keyword evidence="11" id="KW-1185">Reference proteome</keyword>
<dbReference type="PANTHER" id="PTHR47634">
    <property type="entry name" value="PROTEIN KINASE DOMAIN-CONTAINING PROTEIN-RELATED"/>
    <property type="match status" value="1"/>
</dbReference>
<proteinExistence type="predicted"/>
<dbReference type="Gene3D" id="3.30.200.20">
    <property type="entry name" value="Phosphorylase Kinase, domain 1"/>
    <property type="match status" value="1"/>
</dbReference>
<dbReference type="EC" id="2.7.11.1" evidence="1"/>
<evidence type="ECO:0000256" key="4">
    <source>
        <dbReference type="ARBA" id="ARBA00022741"/>
    </source>
</evidence>
<organism evidence="10 11">
    <name type="scientific">Macrolepiota fuliginosa MF-IS2</name>
    <dbReference type="NCBI Taxonomy" id="1400762"/>
    <lineage>
        <taxon>Eukaryota</taxon>
        <taxon>Fungi</taxon>
        <taxon>Dikarya</taxon>
        <taxon>Basidiomycota</taxon>
        <taxon>Agaricomycotina</taxon>
        <taxon>Agaricomycetes</taxon>
        <taxon>Agaricomycetidae</taxon>
        <taxon>Agaricales</taxon>
        <taxon>Agaricineae</taxon>
        <taxon>Agaricaceae</taxon>
        <taxon>Macrolepiota</taxon>
    </lineage>
</organism>